<keyword evidence="3" id="KW-1185">Reference proteome</keyword>
<proteinExistence type="predicted"/>
<dbReference type="EMBL" id="BAABHJ010000020">
    <property type="protein sequence ID" value="GAA4612775.1"/>
    <property type="molecule type" value="Genomic_DNA"/>
</dbReference>
<comment type="caution">
    <text evidence="2">The sequence shown here is derived from an EMBL/GenBank/DDBJ whole genome shotgun (WGS) entry which is preliminary data.</text>
</comment>
<evidence type="ECO:0000313" key="3">
    <source>
        <dbReference type="Proteomes" id="UP001500212"/>
    </source>
</evidence>
<gene>
    <name evidence="2" type="ORF">GCM10023195_55050</name>
</gene>
<name>A0ABP8TSG0_9ACTN</name>
<evidence type="ECO:0008006" key="4">
    <source>
        <dbReference type="Google" id="ProtNLM"/>
    </source>
</evidence>
<reference evidence="3" key="1">
    <citation type="journal article" date="2019" name="Int. J. Syst. Evol. Microbiol.">
        <title>The Global Catalogue of Microorganisms (GCM) 10K type strain sequencing project: providing services to taxonomists for standard genome sequencing and annotation.</title>
        <authorList>
            <consortium name="The Broad Institute Genomics Platform"/>
            <consortium name="The Broad Institute Genome Sequencing Center for Infectious Disease"/>
            <person name="Wu L."/>
            <person name="Ma J."/>
        </authorList>
    </citation>
    <scope>NUCLEOTIDE SEQUENCE [LARGE SCALE GENOMIC DNA]</scope>
    <source>
        <strain evidence="3">JCM 17938</strain>
    </source>
</reference>
<dbReference type="Proteomes" id="UP001500212">
    <property type="component" value="Unassembled WGS sequence"/>
</dbReference>
<keyword evidence="1" id="KW-0812">Transmembrane</keyword>
<keyword evidence="1" id="KW-1133">Transmembrane helix</keyword>
<organism evidence="2 3">
    <name type="scientific">Actinoallomurus liliacearum</name>
    <dbReference type="NCBI Taxonomy" id="1080073"/>
    <lineage>
        <taxon>Bacteria</taxon>
        <taxon>Bacillati</taxon>
        <taxon>Actinomycetota</taxon>
        <taxon>Actinomycetes</taxon>
        <taxon>Streptosporangiales</taxon>
        <taxon>Thermomonosporaceae</taxon>
        <taxon>Actinoallomurus</taxon>
    </lineage>
</organism>
<dbReference type="RefSeq" id="WP_345360509.1">
    <property type="nucleotide sequence ID" value="NZ_BAABHJ010000020.1"/>
</dbReference>
<keyword evidence="1" id="KW-0472">Membrane</keyword>
<evidence type="ECO:0000313" key="2">
    <source>
        <dbReference type="EMBL" id="GAA4612775.1"/>
    </source>
</evidence>
<evidence type="ECO:0000256" key="1">
    <source>
        <dbReference type="SAM" id="Phobius"/>
    </source>
</evidence>
<protein>
    <recommendedName>
        <fullName evidence="4">DUF3800 domain-containing protein</fullName>
    </recommendedName>
</protein>
<feature type="transmembrane region" description="Helical" evidence="1">
    <location>
        <begin position="20"/>
        <end position="37"/>
    </location>
</feature>
<sequence length="136" mass="15118">MSWCAFVDESESNRKLDPDVYILAASVLPVGSCDVVLRRRKCMERLLFELPAMGVYEVMMEAREAKQNRHDMALARAMRARKEVPSGFRVDHAFGSGEPLLWLPDIVAGSIVAARCGDPCHLAPLMPLVTICMIKA</sequence>
<accession>A0ABP8TSG0</accession>